<organism evidence="2 3">
    <name type="scientific">Spirosoma pollinicola</name>
    <dbReference type="NCBI Taxonomy" id="2057025"/>
    <lineage>
        <taxon>Bacteria</taxon>
        <taxon>Pseudomonadati</taxon>
        <taxon>Bacteroidota</taxon>
        <taxon>Cytophagia</taxon>
        <taxon>Cytophagales</taxon>
        <taxon>Cytophagaceae</taxon>
        <taxon>Spirosoma</taxon>
    </lineage>
</organism>
<protein>
    <recommendedName>
        <fullName evidence="1">Methyltransferase FkbM domain-containing protein</fullName>
    </recommendedName>
</protein>
<dbReference type="Pfam" id="PF05050">
    <property type="entry name" value="Methyltransf_21"/>
    <property type="match status" value="1"/>
</dbReference>
<dbReference type="PANTHER" id="PTHR34203:SF15">
    <property type="entry name" value="SLL1173 PROTEIN"/>
    <property type="match status" value="1"/>
</dbReference>
<dbReference type="Gene3D" id="3.40.50.150">
    <property type="entry name" value="Vaccinia Virus protein VP39"/>
    <property type="match status" value="1"/>
</dbReference>
<dbReference type="EMBL" id="CP025096">
    <property type="protein sequence ID" value="AUD01423.1"/>
    <property type="molecule type" value="Genomic_DNA"/>
</dbReference>
<feature type="domain" description="Methyltransferase FkbM" evidence="1">
    <location>
        <begin position="91"/>
        <end position="243"/>
    </location>
</feature>
<proteinExistence type="predicted"/>
<dbReference type="RefSeq" id="WP_100987144.1">
    <property type="nucleotide sequence ID" value="NZ_CP025096.1"/>
</dbReference>
<gene>
    <name evidence="2" type="ORF">CWM47_06125</name>
</gene>
<dbReference type="KEGG" id="spir:CWM47_06125"/>
<evidence type="ECO:0000259" key="1">
    <source>
        <dbReference type="Pfam" id="PF05050"/>
    </source>
</evidence>
<dbReference type="SUPFAM" id="SSF53335">
    <property type="entry name" value="S-adenosyl-L-methionine-dependent methyltransferases"/>
    <property type="match status" value="1"/>
</dbReference>
<dbReference type="AlphaFoldDB" id="A0A2K8YUY2"/>
<dbReference type="NCBIfam" id="TIGR01444">
    <property type="entry name" value="fkbM_fam"/>
    <property type="match status" value="1"/>
</dbReference>
<name>A0A2K8YUY2_9BACT</name>
<dbReference type="PANTHER" id="PTHR34203">
    <property type="entry name" value="METHYLTRANSFERASE, FKBM FAMILY PROTEIN"/>
    <property type="match status" value="1"/>
</dbReference>
<evidence type="ECO:0000313" key="3">
    <source>
        <dbReference type="Proteomes" id="UP000232883"/>
    </source>
</evidence>
<dbReference type="InterPro" id="IPR029063">
    <property type="entry name" value="SAM-dependent_MTases_sf"/>
</dbReference>
<accession>A0A2K8YUY2</accession>
<dbReference type="Proteomes" id="UP000232883">
    <property type="component" value="Chromosome"/>
</dbReference>
<sequence>MNIYSNKIISKIIWKLFINKPKFRLWLTKLLIRDKNAYIEIAGSKIYANTITEIGYVRAAKNANSNIVFRDEIASIINIALIISPQDTFIDIGANVGLYSSIISRLQYVYPNIKFYAFEANPETGEKLKRTLLDKNANIEILGLSDSEKVIPFAKGAVSGVFGALINASHNQNSNWIVNISTRRLDSFALDGHSMILKIDVEGHEWEVLQGASKFFDETRIKAIYLDGYDDERVPSFLSDYGFVAFDGRSMSNAPTQYHSVLYINEKWLAK</sequence>
<dbReference type="InterPro" id="IPR052514">
    <property type="entry name" value="SAM-dependent_MTase"/>
</dbReference>
<dbReference type="OrthoDB" id="9812600at2"/>
<dbReference type="InterPro" id="IPR006342">
    <property type="entry name" value="FkbM_mtfrase"/>
</dbReference>
<evidence type="ECO:0000313" key="2">
    <source>
        <dbReference type="EMBL" id="AUD01423.1"/>
    </source>
</evidence>
<keyword evidence="3" id="KW-1185">Reference proteome</keyword>
<reference evidence="2 3" key="1">
    <citation type="submission" date="2017-11" db="EMBL/GenBank/DDBJ databases">
        <title>Taxonomic description and genome sequences of Spirosoma HA7 sp. nov., isolated from pollen microhabitat of Corylus avellana.</title>
        <authorList>
            <person name="Ambika Manirajan B."/>
            <person name="Suarez C."/>
            <person name="Ratering S."/>
            <person name="Geissler-Plaum R."/>
            <person name="Cardinale M."/>
            <person name="Sylvia S."/>
        </authorList>
    </citation>
    <scope>NUCLEOTIDE SEQUENCE [LARGE SCALE GENOMIC DNA]</scope>
    <source>
        <strain evidence="2 3">HA7</strain>
    </source>
</reference>